<dbReference type="VEuPathDB" id="TriTrypDB:ADEAN_000741600"/>
<proteinExistence type="predicted"/>
<organism evidence="1 2">
    <name type="scientific">Angomonas deanei</name>
    <dbReference type="NCBI Taxonomy" id="59799"/>
    <lineage>
        <taxon>Eukaryota</taxon>
        <taxon>Discoba</taxon>
        <taxon>Euglenozoa</taxon>
        <taxon>Kinetoplastea</taxon>
        <taxon>Metakinetoplastina</taxon>
        <taxon>Trypanosomatida</taxon>
        <taxon>Trypanosomatidae</taxon>
        <taxon>Strigomonadinae</taxon>
        <taxon>Angomonas</taxon>
    </lineage>
</organism>
<evidence type="ECO:0000313" key="2">
    <source>
        <dbReference type="Proteomes" id="UP000515908"/>
    </source>
</evidence>
<dbReference type="EMBL" id="LR877159">
    <property type="protein sequence ID" value="CAD2219903.1"/>
    <property type="molecule type" value="Genomic_DNA"/>
</dbReference>
<protein>
    <submittedName>
        <fullName evidence="1">Uncharacterized protein</fullName>
    </submittedName>
</protein>
<dbReference type="Proteomes" id="UP000515908">
    <property type="component" value="Chromosome 15"/>
</dbReference>
<reference evidence="1 2" key="1">
    <citation type="submission" date="2020-08" db="EMBL/GenBank/DDBJ databases">
        <authorList>
            <person name="Newling K."/>
            <person name="Davey J."/>
            <person name="Forrester S."/>
        </authorList>
    </citation>
    <scope>NUCLEOTIDE SEQUENCE [LARGE SCALE GENOMIC DNA]</scope>
    <source>
        <strain evidence="2">Crithidia deanei Carvalho (ATCC PRA-265)</strain>
    </source>
</reference>
<accession>A0A7G2CMW8</accession>
<dbReference type="AlphaFoldDB" id="A0A7G2CMW8"/>
<sequence length="622" mass="72671">MARDVWKLMERQQTLPDTATLCAYLDICIAAGERTWAIEAWNRYGTELKFLQEGEEDPKPITRTPFSLTREELLYLPKWKKHFDHDPNLDVADLNRFNRTRDVYLRMAQALLSEEEPLWEHFYTSLETAMLRTPTPVPEPPNPHLVRRPRWQPYEHLPSVHRSPWRVESNQRVKALGPNTAEEDEMQSRFFSNTQFLVHATKEMIATATARYVRDHEDVCNGEDYNNAAFLQGPAEEAEKVLQFCETLLERLWTTLGPAMHAVQTSSLLTQVLTLHRVVGKKGGKALHDLANTFLERKAALGKDKTKELLTAPNYQEILRAFADESFFYYDKKTNTCQYREKDFDARRVVKELSAVLAEIRHNTHVTWSAEMHLSVVRVLVNCGTMKANDYFVQNVLRQFSWNSKFLEALYGEYRRQDSVDLWSELTKRALVWSARYDVVVSETFKRMVEDDYNIIHVQTRTFRELAVFQFRDVEERRLARDAVSELPNPWIDYVSHALPFPDRDAGYPDEYGDIGQWRAPGGPGSPTKGPGYYAPPMEGEHLKGYTSEWRDLKNPMKPPAFPNPWERKYKQYARGQHPSYDMTYAGPMPEIFPGRHDFRKPTRWDYHDIQRQSKYKVSGPY</sequence>
<gene>
    <name evidence="1" type="ORF">ADEAN_000741600</name>
</gene>
<name>A0A7G2CMW8_9TRYP</name>
<keyword evidence="2" id="KW-1185">Reference proteome</keyword>
<evidence type="ECO:0000313" key="1">
    <source>
        <dbReference type="EMBL" id="CAD2219903.1"/>
    </source>
</evidence>
<dbReference type="OrthoDB" id="275043at2759"/>